<dbReference type="AlphaFoldDB" id="A0A6L2K7X8"/>
<reference evidence="2" key="1">
    <citation type="journal article" date="2019" name="Sci. Rep.">
        <title>Draft genome of Tanacetum cinerariifolium, the natural source of mosquito coil.</title>
        <authorList>
            <person name="Yamashiro T."/>
            <person name="Shiraishi A."/>
            <person name="Satake H."/>
            <person name="Nakayama K."/>
        </authorList>
    </citation>
    <scope>NUCLEOTIDE SEQUENCE</scope>
</reference>
<feature type="compositionally biased region" description="Basic and acidic residues" evidence="1">
    <location>
        <begin position="250"/>
        <end position="261"/>
    </location>
</feature>
<evidence type="ECO:0000313" key="2">
    <source>
        <dbReference type="EMBL" id="GEU45079.1"/>
    </source>
</evidence>
<feature type="compositionally biased region" description="Low complexity" evidence="1">
    <location>
        <begin position="174"/>
        <end position="186"/>
    </location>
</feature>
<feature type="compositionally biased region" description="Polar residues" evidence="1">
    <location>
        <begin position="139"/>
        <end position="148"/>
    </location>
</feature>
<comment type="caution">
    <text evidence="2">The sequence shown here is derived from an EMBL/GenBank/DDBJ whole genome shotgun (WGS) entry which is preliminary data.</text>
</comment>
<organism evidence="2">
    <name type="scientific">Tanacetum cinerariifolium</name>
    <name type="common">Dalmatian daisy</name>
    <name type="synonym">Chrysanthemum cinerariifolium</name>
    <dbReference type="NCBI Taxonomy" id="118510"/>
    <lineage>
        <taxon>Eukaryota</taxon>
        <taxon>Viridiplantae</taxon>
        <taxon>Streptophyta</taxon>
        <taxon>Embryophyta</taxon>
        <taxon>Tracheophyta</taxon>
        <taxon>Spermatophyta</taxon>
        <taxon>Magnoliopsida</taxon>
        <taxon>eudicotyledons</taxon>
        <taxon>Gunneridae</taxon>
        <taxon>Pentapetalae</taxon>
        <taxon>asterids</taxon>
        <taxon>campanulids</taxon>
        <taxon>Asterales</taxon>
        <taxon>Asteraceae</taxon>
        <taxon>Asteroideae</taxon>
        <taxon>Anthemideae</taxon>
        <taxon>Anthemidinae</taxon>
        <taxon>Tanacetum</taxon>
    </lineage>
</organism>
<sequence length="574" mass="65777">MPSRAQILWGMFYKKNVNFVALLWEDFMFQADNREISFARKENMPYPRFTKVIISHLIYKDKTISIRNMINLHTIRDDSLLGTFKYVCKTEEYEKYGALIPEHMINQAIEDSKEYKIYLAYATGAATPKKAKKKRDTTIHQASGSSKGADSESEVPDEPKGKSIDTSKGTSLKPVVPNVSTTVSSESKNESWGDSGDENKQGDDEDVLKSDDDHEQADDVTEEEYERINEELYGDVNIRLTDAEPDDEDKGDKKMTNAKTKDAKHVNVNQEGAVVSMLDVNVQHEVPCTLPLLFIHVFVISEHNVINPPKTVIITLATTISSLMSSLFPHLQQLTPIPTPTTTEATTLTTTVPDSKTLSTFHQRITNLEKDNNPEGKEYSFDLSKPLPLIIEQGRQVVPVDYLINNDLEYLRRGSSSKKYTTSTTTKKAAKYDIPDIKDMGPSLWSPKKLNITKPETFRSEISNRTPYTAYNNPQGIIYKDKYKRNRLIHTDELYKYSDRTLTSVRSFLHDIASNLRMDYFLKRRWSSLDRKRSRIMIKAIDKLLLERRLMRILEKFIGGRDYGEDLKLLERII</sequence>
<dbReference type="EMBL" id="BKCJ010001934">
    <property type="protein sequence ID" value="GEU45079.1"/>
    <property type="molecule type" value="Genomic_DNA"/>
</dbReference>
<feature type="region of interest" description="Disordered" evidence="1">
    <location>
        <begin position="130"/>
        <end position="261"/>
    </location>
</feature>
<feature type="compositionally biased region" description="Basic and acidic residues" evidence="1">
    <location>
        <begin position="187"/>
        <end position="212"/>
    </location>
</feature>
<gene>
    <name evidence="2" type="ORF">Tci_017057</name>
</gene>
<accession>A0A6L2K7X8</accession>
<feature type="compositionally biased region" description="Acidic residues" evidence="1">
    <location>
        <begin position="213"/>
        <end position="225"/>
    </location>
</feature>
<name>A0A6L2K7X8_TANCI</name>
<proteinExistence type="predicted"/>
<protein>
    <submittedName>
        <fullName evidence="2">Uncharacterized protein</fullName>
    </submittedName>
</protein>
<evidence type="ECO:0000256" key="1">
    <source>
        <dbReference type="SAM" id="MobiDB-lite"/>
    </source>
</evidence>